<dbReference type="InParanoid" id="L8FNA4"/>
<proteinExistence type="predicted"/>
<organism evidence="1 2">
    <name type="scientific">Pseudogymnoascus destructans (strain ATCC MYA-4855 / 20631-21)</name>
    <name type="common">Bat white-nose syndrome fungus</name>
    <name type="synonym">Geomyces destructans</name>
    <dbReference type="NCBI Taxonomy" id="658429"/>
    <lineage>
        <taxon>Eukaryota</taxon>
        <taxon>Fungi</taxon>
        <taxon>Dikarya</taxon>
        <taxon>Ascomycota</taxon>
        <taxon>Pezizomycotina</taxon>
        <taxon>Leotiomycetes</taxon>
        <taxon>Thelebolales</taxon>
        <taxon>Thelebolaceae</taxon>
        <taxon>Pseudogymnoascus</taxon>
    </lineage>
</organism>
<dbReference type="Proteomes" id="UP000011064">
    <property type="component" value="Unassembled WGS sequence"/>
</dbReference>
<keyword evidence="2" id="KW-1185">Reference proteome</keyword>
<gene>
    <name evidence="1" type="ORF">GMDG_08816</name>
</gene>
<evidence type="ECO:0000313" key="2">
    <source>
        <dbReference type="Proteomes" id="UP000011064"/>
    </source>
</evidence>
<sequence>MILLVLIPRDHASLANCLLELGEDAVMFWSPIQTNSQLPVNNLALLIFHCPRLRDDSSLEFLAQVCSSRNIRLQEGDSREKPFQIPGFNRYRPITECCDFVSRWPQSMSGAGMAKDADIRTAKSSLLRV</sequence>
<dbReference type="HOGENOM" id="CLU_1949742_0_0_1"/>
<name>L8FNA4_PSED2</name>
<accession>L8FNA4</accession>
<dbReference type="EMBL" id="GL574352">
    <property type="protein sequence ID" value="ELR02460.1"/>
    <property type="molecule type" value="Genomic_DNA"/>
</dbReference>
<evidence type="ECO:0000313" key="1">
    <source>
        <dbReference type="EMBL" id="ELR02460.1"/>
    </source>
</evidence>
<dbReference type="AlphaFoldDB" id="L8FNA4"/>
<reference evidence="2" key="1">
    <citation type="submission" date="2010-09" db="EMBL/GenBank/DDBJ databases">
        <title>The genome sequence of Geomyces destructans 20631-21.</title>
        <authorList>
            <consortium name="The Broad Institute Genome Sequencing Platform"/>
            <person name="Cuomo C.A."/>
            <person name="Blehert D.S."/>
            <person name="Lorch J.M."/>
            <person name="Young S.K."/>
            <person name="Zeng Q."/>
            <person name="Gargeya S."/>
            <person name="Fitzgerald M."/>
            <person name="Haas B."/>
            <person name="Abouelleil A."/>
            <person name="Alvarado L."/>
            <person name="Arachchi H.M."/>
            <person name="Berlin A."/>
            <person name="Brown A."/>
            <person name="Chapman S.B."/>
            <person name="Chen Z."/>
            <person name="Dunbar C."/>
            <person name="Freedman E."/>
            <person name="Gearin G."/>
            <person name="Gellesch M."/>
            <person name="Goldberg J."/>
            <person name="Griggs A."/>
            <person name="Gujja S."/>
            <person name="Heiman D."/>
            <person name="Howarth C."/>
            <person name="Larson L."/>
            <person name="Lui A."/>
            <person name="MacDonald P.J.P."/>
            <person name="Montmayeur A."/>
            <person name="Murphy C."/>
            <person name="Neiman D."/>
            <person name="Pearson M."/>
            <person name="Priest M."/>
            <person name="Roberts A."/>
            <person name="Saif S."/>
            <person name="Shea T."/>
            <person name="Shenoy N."/>
            <person name="Sisk P."/>
            <person name="Stolte C."/>
            <person name="Sykes S."/>
            <person name="Wortman J."/>
            <person name="Nusbaum C."/>
            <person name="Birren B."/>
        </authorList>
    </citation>
    <scope>NUCLEOTIDE SEQUENCE [LARGE SCALE GENOMIC DNA]</scope>
    <source>
        <strain evidence="2">ATCC MYA-4855 / 20631-21</strain>
    </source>
</reference>
<protein>
    <submittedName>
        <fullName evidence="1">Uncharacterized protein</fullName>
    </submittedName>
</protein>
<dbReference type="VEuPathDB" id="FungiDB:GMDG_08816"/>